<keyword evidence="4 9" id="KW-0509">mRNA transport</keyword>
<dbReference type="PANTHER" id="PTHR13373:SF21">
    <property type="entry name" value="NUCLEAR PORE COMPLEX PROTEIN NUP85"/>
    <property type="match status" value="1"/>
</dbReference>
<keyword evidence="8 9" id="KW-0539">Nucleus</keyword>
<comment type="subcellular location">
    <subcellularLocation>
        <location evidence="1 9">Nucleus</location>
        <location evidence="1 9">Nuclear pore complex</location>
    </subcellularLocation>
</comment>
<dbReference type="GO" id="GO:0031080">
    <property type="term" value="C:nuclear pore outer ring"/>
    <property type="evidence" value="ECO:0007669"/>
    <property type="project" value="TreeGrafter"/>
</dbReference>
<keyword evidence="9" id="KW-0472">Membrane</keyword>
<evidence type="ECO:0000256" key="3">
    <source>
        <dbReference type="ARBA" id="ARBA00022448"/>
    </source>
</evidence>
<dbReference type="InterPro" id="IPR011502">
    <property type="entry name" value="Nucleoporin_Nup85"/>
</dbReference>
<evidence type="ECO:0000313" key="10">
    <source>
        <dbReference type="EMBL" id="ORZ17206.1"/>
    </source>
</evidence>
<evidence type="ECO:0000313" key="11">
    <source>
        <dbReference type="Proteomes" id="UP000193560"/>
    </source>
</evidence>
<dbReference type="GO" id="GO:0006406">
    <property type="term" value="P:mRNA export from nucleus"/>
    <property type="evidence" value="ECO:0007669"/>
    <property type="project" value="TreeGrafter"/>
</dbReference>
<evidence type="ECO:0000256" key="9">
    <source>
        <dbReference type="RuleBase" id="RU365073"/>
    </source>
</evidence>
<dbReference type="GO" id="GO:0045893">
    <property type="term" value="P:positive regulation of DNA-templated transcription"/>
    <property type="evidence" value="ECO:0007669"/>
    <property type="project" value="TreeGrafter"/>
</dbReference>
<comment type="similarity">
    <text evidence="2 9">Belongs to the nucleoporin Nup85 family.</text>
</comment>
<evidence type="ECO:0000256" key="8">
    <source>
        <dbReference type="ARBA" id="ARBA00023242"/>
    </source>
</evidence>
<dbReference type="GO" id="GO:0031965">
    <property type="term" value="C:nuclear membrane"/>
    <property type="evidence" value="ECO:0007669"/>
    <property type="project" value="UniProtKB-UniRule"/>
</dbReference>
<comment type="function">
    <text evidence="9">Functions as a component of the nuclear pore complex (NPC).</text>
</comment>
<gene>
    <name evidence="10" type="ORF">BCR42DRAFT_27935</name>
</gene>
<dbReference type="AlphaFoldDB" id="A0A1X2IIP4"/>
<dbReference type="PANTHER" id="PTHR13373">
    <property type="entry name" value="FROUNT PROTEIN-RELATED"/>
    <property type="match status" value="1"/>
</dbReference>
<reference evidence="10 11" key="1">
    <citation type="submission" date="2016-07" db="EMBL/GenBank/DDBJ databases">
        <title>Pervasive Adenine N6-methylation of Active Genes in Fungi.</title>
        <authorList>
            <consortium name="DOE Joint Genome Institute"/>
            <person name="Mondo S.J."/>
            <person name="Dannebaum R.O."/>
            <person name="Kuo R.C."/>
            <person name="Labutti K."/>
            <person name="Haridas S."/>
            <person name="Kuo A."/>
            <person name="Salamov A."/>
            <person name="Ahrendt S.R."/>
            <person name="Lipzen A."/>
            <person name="Sullivan W."/>
            <person name="Andreopoulos W.B."/>
            <person name="Clum A."/>
            <person name="Lindquist E."/>
            <person name="Daum C."/>
            <person name="Ramamoorthy G.K."/>
            <person name="Gryganskyi A."/>
            <person name="Culley D."/>
            <person name="Magnuson J.K."/>
            <person name="James T.Y."/>
            <person name="O'Malley M.A."/>
            <person name="Stajich J.E."/>
            <person name="Spatafora J.W."/>
            <person name="Visel A."/>
            <person name="Grigoriev I.V."/>
        </authorList>
    </citation>
    <scope>NUCLEOTIDE SEQUENCE [LARGE SCALE GENOMIC DNA]</scope>
    <source>
        <strain evidence="10 11">NRRL 1336</strain>
    </source>
</reference>
<protein>
    <recommendedName>
        <fullName evidence="9">Nuclear pore complex protein Nup85</fullName>
    </recommendedName>
</protein>
<dbReference type="Pfam" id="PF07575">
    <property type="entry name" value="Nucleopor_Nup85"/>
    <property type="match status" value="1"/>
</dbReference>
<comment type="caution">
    <text evidence="10">The sequence shown here is derived from an EMBL/GenBank/DDBJ whole genome shotgun (WGS) entry which is preliminary data.</text>
</comment>
<evidence type="ECO:0000256" key="7">
    <source>
        <dbReference type="ARBA" id="ARBA00023132"/>
    </source>
</evidence>
<dbReference type="EMBL" id="MCGE01000010">
    <property type="protein sequence ID" value="ORZ17206.1"/>
    <property type="molecule type" value="Genomic_DNA"/>
</dbReference>
<dbReference type="GO" id="GO:0006606">
    <property type="term" value="P:protein import into nucleus"/>
    <property type="evidence" value="ECO:0007669"/>
    <property type="project" value="TreeGrafter"/>
</dbReference>
<keyword evidence="7 9" id="KW-0906">Nuclear pore complex</keyword>
<keyword evidence="3 9" id="KW-0813">Transport</keyword>
<evidence type="ECO:0000256" key="1">
    <source>
        <dbReference type="ARBA" id="ARBA00004567"/>
    </source>
</evidence>
<sequence>MNSKKSEISDYIMEYISIIRSNCNETDGNTPQNMQDAERIWALFLILFESTMIGQKESVVGEFRNWIDVHLPLDLDQLDSTDEADWEFAQRLILNGDTKSAGKYFARYADSRIEYQALSDLLLHMPELPTSISTSYETLDWTEDWDIWHCEVESVWHKHVQPKQANEKDNNAAGLLSVMKILMGDKKMIQKTEGFGQKCLATLMYSDPRSHHFNMQKIANQLYDPILDGDFMSVLIYNMLDGDFDPLLGLLDDNLWMQVHFGHLLLATGYISSEADIDDERQDILNTQEQVTEPIYYLFKLYAMDVSQKYCMWTEAMRCIMVCKSNRNIWIKELLGEPPLASEDLNYLKDILKFCTAHRLKTIEATLYSAIAKRYESRNDFVCAAMNYADASDIDALDTMAKEHLDLYLVDGTLRPVVTESKYIELVDQSHPYSFYRRYYELKAHSKDMQNDEAYHATIALLKSLEYVPQKYRVVLLIDLFGISKGYSGTKKQDYLLMLQQLDQVVKDVDQKTFISVYYQRTHTDTKHPLSTDTIIDKLRQRFGFCFAADMLSL</sequence>
<dbReference type="OrthoDB" id="17644at2759"/>
<dbReference type="STRING" id="90262.A0A1X2IIP4"/>
<keyword evidence="6 9" id="KW-0811">Translocation</keyword>
<keyword evidence="5 9" id="KW-0653">Protein transport</keyword>
<keyword evidence="11" id="KW-1185">Reference proteome</keyword>
<organism evidence="10 11">
    <name type="scientific">Absidia repens</name>
    <dbReference type="NCBI Taxonomy" id="90262"/>
    <lineage>
        <taxon>Eukaryota</taxon>
        <taxon>Fungi</taxon>
        <taxon>Fungi incertae sedis</taxon>
        <taxon>Mucoromycota</taxon>
        <taxon>Mucoromycotina</taxon>
        <taxon>Mucoromycetes</taxon>
        <taxon>Mucorales</taxon>
        <taxon>Cunninghamellaceae</taxon>
        <taxon>Absidia</taxon>
    </lineage>
</organism>
<evidence type="ECO:0000256" key="2">
    <source>
        <dbReference type="ARBA" id="ARBA00005573"/>
    </source>
</evidence>
<evidence type="ECO:0000256" key="4">
    <source>
        <dbReference type="ARBA" id="ARBA00022816"/>
    </source>
</evidence>
<accession>A0A1X2IIP4</accession>
<evidence type="ECO:0000256" key="5">
    <source>
        <dbReference type="ARBA" id="ARBA00022927"/>
    </source>
</evidence>
<name>A0A1X2IIP4_9FUNG</name>
<dbReference type="Proteomes" id="UP000193560">
    <property type="component" value="Unassembled WGS sequence"/>
</dbReference>
<evidence type="ECO:0000256" key="6">
    <source>
        <dbReference type="ARBA" id="ARBA00023010"/>
    </source>
</evidence>
<proteinExistence type="inferred from homology"/>
<dbReference type="GO" id="GO:0017056">
    <property type="term" value="F:structural constituent of nuclear pore"/>
    <property type="evidence" value="ECO:0007669"/>
    <property type="project" value="TreeGrafter"/>
</dbReference>
<comment type="subunit">
    <text evidence="9">Component of the nuclear pore complex (NPC).</text>
</comment>